<evidence type="ECO:0000313" key="3">
    <source>
        <dbReference type="Proteomes" id="UP001430953"/>
    </source>
</evidence>
<name>A0AAW2GRR4_9HYME</name>
<proteinExistence type="predicted"/>
<evidence type="ECO:0000256" key="1">
    <source>
        <dbReference type="SAM" id="MobiDB-lite"/>
    </source>
</evidence>
<keyword evidence="3" id="KW-1185">Reference proteome</keyword>
<dbReference type="AlphaFoldDB" id="A0AAW2GRR4"/>
<comment type="caution">
    <text evidence="2">The sequence shown here is derived from an EMBL/GenBank/DDBJ whole genome shotgun (WGS) entry which is preliminary data.</text>
</comment>
<protein>
    <submittedName>
        <fullName evidence="2">Uncharacterized protein</fullName>
    </submittedName>
</protein>
<sequence length="167" mass="19649">MCTCNRENDSEEYRTAISEFEMFPSPENLHTSTRHEEDFGLDFSPEYASTPINVPHYQRVPRVPLRKLREQNLTFGVAIVPRRIDFDAEPNNEDTDVEEDLDGKSHYDRCYQLKIQPQRPTLIPESRNHGGTYKLRRTRPPQYSSEYRRQHIPRIVKVTPCGKCLKI</sequence>
<dbReference type="EMBL" id="JADYXP020000002">
    <property type="protein sequence ID" value="KAL0129970.1"/>
    <property type="molecule type" value="Genomic_DNA"/>
</dbReference>
<reference evidence="2 3" key="1">
    <citation type="submission" date="2023-03" db="EMBL/GenBank/DDBJ databases">
        <title>High recombination rates correlate with genetic variation in Cardiocondyla obscurior ants.</title>
        <authorList>
            <person name="Errbii M."/>
        </authorList>
    </citation>
    <scope>NUCLEOTIDE SEQUENCE [LARGE SCALE GENOMIC DNA]</scope>
    <source>
        <strain evidence="2">Alpha-2009</strain>
        <tissue evidence="2">Whole body</tissue>
    </source>
</reference>
<evidence type="ECO:0000313" key="2">
    <source>
        <dbReference type="EMBL" id="KAL0129970.1"/>
    </source>
</evidence>
<organism evidence="2 3">
    <name type="scientific">Cardiocondyla obscurior</name>
    <dbReference type="NCBI Taxonomy" id="286306"/>
    <lineage>
        <taxon>Eukaryota</taxon>
        <taxon>Metazoa</taxon>
        <taxon>Ecdysozoa</taxon>
        <taxon>Arthropoda</taxon>
        <taxon>Hexapoda</taxon>
        <taxon>Insecta</taxon>
        <taxon>Pterygota</taxon>
        <taxon>Neoptera</taxon>
        <taxon>Endopterygota</taxon>
        <taxon>Hymenoptera</taxon>
        <taxon>Apocrita</taxon>
        <taxon>Aculeata</taxon>
        <taxon>Formicoidea</taxon>
        <taxon>Formicidae</taxon>
        <taxon>Myrmicinae</taxon>
        <taxon>Cardiocondyla</taxon>
    </lineage>
</organism>
<accession>A0AAW2GRR4</accession>
<dbReference type="Proteomes" id="UP001430953">
    <property type="component" value="Unassembled WGS sequence"/>
</dbReference>
<feature type="region of interest" description="Disordered" evidence="1">
    <location>
        <begin position="121"/>
        <end position="145"/>
    </location>
</feature>
<gene>
    <name evidence="2" type="ORF">PUN28_001915</name>
</gene>